<dbReference type="Gene3D" id="2.130.10.10">
    <property type="entry name" value="YVTN repeat-like/Quinoprotein amine dehydrogenase"/>
    <property type="match status" value="2"/>
</dbReference>
<dbReference type="Pfam" id="PF00400">
    <property type="entry name" value="WD40"/>
    <property type="match status" value="4"/>
</dbReference>
<dbReference type="PROSITE" id="PS50896">
    <property type="entry name" value="LISH"/>
    <property type="match status" value="1"/>
</dbReference>
<comment type="caution">
    <text evidence="8">The sequence shown here is derived from an EMBL/GenBank/DDBJ whole genome shotgun (WGS) entry which is preliminary data.</text>
</comment>
<dbReference type="PRINTS" id="PR00320">
    <property type="entry name" value="GPROTEINBRPT"/>
</dbReference>
<comment type="subunit">
    <text evidence="5">Interacts with RANBPM.</text>
</comment>
<evidence type="ECO:0000313" key="8">
    <source>
        <dbReference type="EMBL" id="KAK1278247.1"/>
    </source>
</evidence>
<evidence type="ECO:0000256" key="3">
    <source>
        <dbReference type="ARBA" id="ARBA00022574"/>
    </source>
</evidence>
<keyword evidence="4" id="KW-0677">Repeat</keyword>
<dbReference type="AlphaFoldDB" id="A0AAV9BP76"/>
<evidence type="ECO:0000256" key="5">
    <source>
        <dbReference type="ARBA" id="ARBA00065067"/>
    </source>
</evidence>
<dbReference type="PROSITE" id="PS50082">
    <property type="entry name" value="WD_REPEATS_2"/>
    <property type="match status" value="4"/>
</dbReference>
<evidence type="ECO:0000256" key="1">
    <source>
        <dbReference type="ARBA" id="ARBA00004496"/>
    </source>
</evidence>
<dbReference type="PROSITE" id="PS00678">
    <property type="entry name" value="WD_REPEATS_1"/>
    <property type="match status" value="2"/>
</dbReference>
<dbReference type="InterPro" id="IPR001680">
    <property type="entry name" value="WD40_rpt"/>
</dbReference>
<evidence type="ECO:0000256" key="4">
    <source>
        <dbReference type="ARBA" id="ARBA00022737"/>
    </source>
</evidence>
<dbReference type="CDD" id="cd00200">
    <property type="entry name" value="WD40"/>
    <property type="match status" value="1"/>
</dbReference>
<comment type="subcellular location">
    <subcellularLocation>
        <location evidence="1">Cytoplasm</location>
    </subcellularLocation>
</comment>
<dbReference type="InterPro" id="IPR015943">
    <property type="entry name" value="WD40/YVTN_repeat-like_dom_sf"/>
</dbReference>
<feature type="repeat" description="WD" evidence="6">
    <location>
        <begin position="313"/>
        <end position="354"/>
    </location>
</feature>
<dbReference type="PROSITE" id="PS50294">
    <property type="entry name" value="WD_REPEATS_REGION"/>
    <property type="match status" value="3"/>
</dbReference>
<evidence type="ECO:0000256" key="6">
    <source>
        <dbReference type="PROSITE-ProRule" id="PRU00221"/>
    </source>
</evidence>
<evidence type="ECO:0000256" key="2">
    <source>
        <dbReference type="ARBA" id="ARBA00022490"/>
    </source>
</evidence>
<gene>
    <name evidence="8" type="ORF">QJS04_geneDACA022719</name>
</gene>
<proteinExistence type="predicted"/>
<dbReference type="InterPro" id="IPR006595">
    <property type="entry name" value="CTLH_C"/>
</dbReference>
<dbReference type="InterPro" id="IPR036322">
    <property type="entry name" value="WD40_repeat_dom_sf"/>
</dbReference>
<dbReference type="PROSITE" id="PS50897">
    <property type="entry name" value="CTLH"/>
    <property type="match status" value="1"/>
</dbReference>
<feature type="repeat" description="WD" evidence="6">
    <location>
        <begin position="268"/>
        <end position="309"/>
    </location>
</feature>
<dbReference type="SMART" id="SM00668">
    <property type="entry name" value="CTLH"/>
    <property type="match status" value="1"/>
</dbReference>
<sequence>MGGVENNEPVSKRVKVSLGDLGGLTNTSTCTELVLNGLGGRMAKSVPTPESKEFIGPNGEIEKVDFVRIITKALYSLGYEKSGALLEQESGINLHPLEVNLFRDQVLGGKWDESVATLTKIGIVDENALKSASFLIFQQKFLELLGNKRVMDALNTLRHEITPICIDAKKLRELSSYVVCSSQNGMFGFSCKEMVSQNGRLNLLEEVQKLLPPAVMVPERRLEHLVEQALNVQRKDCVFHNSLDGSLSLYSDHQCGKDQIPSQTLQILQDHSDEVWFLQFSSNGKYLASASNDKTAIIWEVPESEEVSLKHKLIGHEQSIVTVAWSPDDGQLLTCGMEGVVRRWDVSTGACLQIYAKASIGLISCGWSPDGKYIFSGLTDKSICMWDLGGKEHKCWKGQRTLPISDMVVTKNGKWIMSICRESAILLLDREASIEKLVEEDTTITSFALSKDEKFLLVNLINQEIHLWCVVGDPKLICIYKGHKRSRFVIRSGFGGYEQSFIASGSEDSLVYLWHRYTGELIETLSGHSGTVNCVSWNPVDPHMLASASDDRTIRIWGLNGVTLKGNYSSSNGVVHCNGNTR</sequence>
<evidence type="ECO:0000259" key="7">
    <source>
        <dbReference type="PROSITE" id="PS50897"/>
    </source>
</evidence>
<dbReference type="Pfam" id="PF23627">
    <property type="entry name" value="LisH_WDR26"/>
    <property type="match status" value="1"/>
</dbReference>
<protein>
    <submittedName>
        <fullName evidence="8">Protein SPA1-RELATED 4</fullName>
    </submittedName>
</protein>
<dbReference type="InterPro" id="IPR019775">
    <property type="entry name" value="WD40_repeat_CS"/>
</dbReference>
<feature type="domain" description="CTLH" evidence="7">
    <location>
        <begin position="95"/>
        <end position="152"/>
    </location>
</feature>
<dbReference type="Proteomes" id="UP001179952">
    <property type="component" value="Unassembled WGS sequence"/>
</dbReference>
<dbReference type="InterPro" id="IPR006594">
    <property type="entry name" value="LisH"/>
</dbReference>
<dbReference type="PANTHER" id="PTHR22838">
    <property type="entry name" value="WD REPEAT PROTEIN 26-RELATED"/>
    <property type="match status" value="1"/>
</dbReference>
<feature type="repeat" description="WD" evidence="6">
    <location>
        <begin position="525"/>
        <end position="560"/>
    </location>
</feature>
<organism evidence="8 9">
    <name type="scientific">Acorus gramineus</name>
    <name type="common">Dwarf sweet flag</name>
    <dbReference type="NCBI Taxonomy" id="55184"/>
    <lineage>
        <taxon>Eukaryota</taxon>
        <taxon>Viridiplantae</taxon>
        <taxon>Streptophyta</taxon>
        <taxon>Embryophyta</taxon>
        <taxon>Tracheophyta</taxon>
        <taxon>Spermatophyta</taxon>
        <taxon>Magnoliopsida</taxon>
        <taxon>Liliopsida</taxon>
        <taxon>Acoraceae</taxon>
        <taxon>Acorus</taxon>
    </lineage>
</organism>
<evidence type="ECO:0000313" key="9">
    <source>
        <dbReference type="Proteomes" id="UP001179952"/>
    </source>
</evidence>
<reference evidence="8" key="2">
    <citation type="submission" date="2023-06" db="EMBL/GenBank/DDBJ databases">
        <authorList>
            <person name="Ma L."/>
            <person name="Liu K.-W."/>
            <person name="Li Z."/>
            <person name="Hsiao Y.-Y."/>
            <person name="Qi Y."/>
            <person name="Fu T."/>
            <person name="Tang G."/>
            <person name="Zhang D."/>
            <person name="Sun W.-H."/>
            <person name="Liu D.-K."/>
            <person name="Li Y."/>
            <person name="Chen G.-Z."/>
            <person name="Liu X.-D."/>
            <person name="Liao X.-Y."/>
            <person name="Jiang Y.-T."/>
            <person name="Yu X."/>
            <person name="Hao Y."/>
            <person name="Huang J."/>
            <person name="Zhao X.-W."/>
            <person name="Ke S."/>
            <person name="Chen Y.-Y."/>
            <person name="Wu W.-L."/>
            <person name="Hsu J.-L."/>
            <person name="Lin Y.-F."/>
            <person name="Huang M.-D."/>
            <person name="Li C.-Y."/>
            <person name="Huang L."/>
            <person name="Wang Z.-W."/>
            <person name="Zhao X."/>
            <person name="Zhong W.-Y."/>
            <person name="Peng D.-H."/>
            <person name="Ahmad S."/>
            <person name="Lan S."/>
            <person name="Zhang J.-S."/>
            <person name="Tsai W.-C."/>
            <person name="Van De Peer Y."/>
            <person name="Liu Z.-J."/>
        </authorList>
    </citation>
    <scope>NUCLEOTIDE SEQUENCE</scope>
    <source>
        <strain evidence="8">SCP</strain>
        <tissue evidence="8">Leaves</tissue>
    </source>
</reference>
<name>A0AAV9BP76_ACOGR</name>
<dbReference type="GO" id="GO:0005737">
    <property type="term" value="C:cytoplasm"/>
    <property type="evidence" value="ECO:0007669"/>
    <property type="project" value="UniProtKB-SubCell"/>
</dbReference>
<keyword evidence="3 6" id="KW-0853">WD repeat</keyword>
<accession>A0AAV9BP76</accession>
<reference evidence="8" key="1">
    <citation type="journal article" date="2023" name="Nat. Commun.">
        <title>Diploid and tetraploid genomes of Acorus and the evolution of monocots.</title>
        <authorList>
            <person name="Ma L."/>
            <person name="Liu K.W."/>
            <person name="Li Z."/>
            <person name="Hsiao Y.Y."/>
            <person name="Qi Y."/>
            <person name="Fu T."/>
            <person name="Tang G.D."/>
            <person name="Zhang D."/>
            <person name="Sun W.H."/>
            <person name="Liu D.K."/>
            <person name="Li Y."/>
            <person name="Chen G.Z."/>
            <person name="Liu X.D."/>
            <person name="Liao X.Y."/>
            <person name="Jiang Y.T."/>
            <person name="Yu X."/>
            <person name="Hao Y."/>
            <person name="Huang J."/>
            <person name="Zhao X.W."/>
            <person name="Ke S."/>
            <person name="Chen Y.Y."/>
            <person name="Wu W.L."/>
            <person name="Hsu J.L."/>
            <person name="Lin Y.F."/>
            <person name="Huang M.D."/>
            <person name="Li C.Y."/>
            <person name="Huang L."/>
            <person name="Wang Z.W."/>
            <person name="Zhao X."/>
            <person name="Zhong W.Y."/>
            <person name="Peng D.H."/>
            <person name="Ahmad S."/>
            <person name="Lan S."/>
            <person name="Zhang J.S."/>
            <person name="Tsai W.C."/>
            <person name="Van de Peer Y."/>
            <person name="Liu Z.J."/>
        </authorList>
    </citation>
    <scope>NUCLEOTIDE SEQUENCE</scope>
    <source>
        <strain evidence="8">SCP</strain>
    </source>
</reference>
<dbReference type="SUPFAM" id="SSF50978">
    <property type="entry name" value="WD40 repeat-like"/>
    <property type="match status" value="1"/>
</dbReference>
<dbReference type="PANTHER" id="PTHR22838:SF0">
    <property type="entry name" value="WD REPEAT-CONTAINING PROTEIN 26"/>
    <property type="match status" value="1"/>
</dbReference>
<keyword evidence="2" id="KW-0963">Cytoplasm</keyword>
<dbReference type="EMBL" id="JAUJYN010000002">
    <property type="protein sequence ID" value="KAK1278247.1"/>
    <property type="molecule type" value="Genomic_DNA"/>
</dbReference>
<dbReference type="SMART" id="SM00320">
    <property type="entry name" value="WD40"/>
    <property type="match status" value="7"/>
</dbReference>
<keyword evidence="9" id="KW-1185">Reference proteome</keyword>
<dbReference type="InterPro" id="IPR051350">
    <property type="entry name" value="WD_repeat-ST_regulator"/>
</dbReference>
<feature type="repeat" description="WD" evidence="6">
    <location>
        <begin position="367"/>
        <end position="388"/>
    </location>
</feature>
<dbReference type="FunFam" id="2.130.10.10:FF:000087">
    <property type="entry name" value="WD repeat-containing protein 26 homolog"/>
    <property type="match status" value="1"/>
</dbReference>
<dbReference type="InterPro" id="IPR020472">
    <property type="entry name" value="WD40_PAC1"/>
</dbReference>